<evidence type="ECO:0000313" key="3">
    <source>
        <dbReference type="Proteomes" id="UP000515977"/>
    </source>
</evidence>
<keyword evidence="1" id="KW-0472">Membrane</keyword>
<organism evidence="2 3">
    <name type="scientific">Thermomonas brevis</name>
    <dbReference type="NCBI Taxonomy" id="215691"/>
    <lineage>
        <taxon>Bacteria</taxon>
        <taxon>Pseudomonadati</taxon>
        <taxon>Pseudomonadota</taxon>
        <taxon>Gammaproteobacteria</taxon>
        <taxon>Lysobacterales</taxon>
        <taxon>Lysobacteraceae</taxon>
        <taxon>Thermomonas</taxon>
    </lineage>
</organism>
<dbReference type="KEGG" id="tbv:H9L17_11120"/>
<feature type="transmembrane region" description="Helical" evidence="1">
    <location>
        <begin position="131"/>
        <end position="151"/>
    </location>
</feature>
<protein>
    <recommendedName>
        <fullName evidence="4">Serine/threonine protein kinase</fullName>
    </recommendedName>
</protein>
<keyword evidence="1" id="KW-0812">Transmembrane</keyword>
<name>A0A7G9QQW9_9GAMM</name>
<dbReference type="RefSeq" id="WP_187569512.1">
    <property type="nucleotide sequence ID" value="NZ_CP060711.1"/>
</dbReference>
<feature type="transmembrane region" description="Helical" evidence="1">
    <location>
        <begin position="85"/>
        <end position="110"/>
    </location>
</feature>
<evidence type="ECO:0000256" key="1">
    <source>
        <dbReference type="SAM" id="Phobius"/>
    </source>
</evidence>
<evidence type="ECO:0008006" key="4">
    <source>
        <dbReference type="Google" id="ProtNLM"/>
    </source>
</evidence>
<proteinExistence type="predicted"/>
<gene>
    <name evidence="2" type="ORF">H9L17_11120</name>
</gene>
<reference evidence="2 3" key="1">
    <citation type="submission" date="2020-08" db="EMBL/GenBank/DDBJ databases">
        <title>Genome sequence of Thermomonas brevis KACC 16975T.</title>
        <authorList>
            <person name="Hyun D.-W."/>
            <person name="Bae J.-W."/>
        </authorList>
    </citation>
    <scope>NUCLEOTIDE SEQUENCE [LARGE SCALE GENOMIC DNA]</scope>
    <source>
        <strain evidence="2 3">KACC 16975</strain>
    </source>
</reference>
<feature type="transmembrane region" description="Helical" evidence="1">
    <location>
        <begin position="52"/>
        <end position="70"/>
    </location>
</feature>
<evidence type="ECO:0000313" key="2">
    <source>
        <dbReference type="EMBL" id="QNN45744.1"/>
    </source>
</evidence>
<dbReference type="Proteomes" id="UP000515977">
    <property type="component" value="Chromosome"/>
</dbReference>
<feature type="transmembrane region" description="Helical" evidence="1">
    <location>
        <begin position="171"/>
        <end position="192"/>
    </location>
</feature>
<keyword evidence="1" id="KW-1133">Transmembrane helix</keyword>
<dbReference type="AlphaFoldDB" id="A0A7G9QQW9"/>
<accession>A0A7G9QQW9</accession>
<keyword evidence="3" id="KW-1185">Reference proteome</keyword>
<dbReference type="EMBL" id="CP060711">
    <property type="protein sequence ID" value="QNN45744.1"/>
    <property type="molecule type" value="Genomic_DNA"/>
</dbReference>
<sequence length="227" mass="25425">MDTTMELDDLKAALRTLDDRLDRQHALQLRTWRQGRLDRAQANLRTMRWTQFARIGGGLALMYLALPAWLDLWPHPLPVACGLLLHLYAIALCISGARTLWLIGGIDFAAPVLAIQRQLAGLRASYLRGSFWLGNAWWVLWAPMLGVVAAWQMPDWMPASAWDAPRAGRFLLLNMGLGAVAIAAVAIGMAAWRRRAPDSLRRFEDRSSPAIARARAALAELETYERD</sequence>